<accession>A0A5B8RZL0</accession>
<reference evidence="2 3" key="1">
    <citation type="submission" date="2019-07" db="EMBL/GenBank/DDBJ databases">
        <title>Complete genome sequence of Comamonas sp. NLF 7-7 isolated from livestock.</title>
        <authorList>
            <person name="Kim D.H."/>
            <person name="Kim J.G."/>
        </authorList>
    </citation>
    <scope>NUCLEOTIDE SEQUENCE [LARGE SCALE GENOMIC DNA]</scope>
    <source>
        <strain evidence="2 3">NLF 7-7</strain>
    </source>
</reference>
<organism evidence="2 3">
    <name type="scientific">Comamonas flocculans</name>
    <dbReference type="NCBI Taxonomy" id="2597701"/>
    <lineage>
        <taxon>Bacteria</taxon>
        <taxon>Pseudomonadati</taxon>
        <taxon>Pseudomonadota</taxon>
        <taxon>Betaproteobacteria</taxon>
        <taxon>Burkholderiales</taxon>
        <taxon>Comamonadaceae</taxon>
        <taxon>Comamonas</taxon>
    </lineage>
</organism>
<sequence length="276" mass="29079">MSAPRPLVPDGPRPALASLPAQVWRGGTLGAAEGAVLCSRHAPLDAELPGGGWPLGALVELLQRRPGLHEWALLLPALAQLAGGQRGVIALVGAPHLPFGPALAARGLPAERLLCVPAAAPLQRLWAAEQALRCPDVLALLLWLPHAQDHALRRLHLAARGRARPLFALRPHTARVQPSPAPLRLLLEGDGESLTLDLFKRHGPPLSAPLRLPAQPPALRALLAASRQPREAPGQETPQALRSRAPAQALCADPVAGRSRGPQDRPPPRAVLAKAV</sequence>
<dbReference type="EMBL" id="CP042344">
    <property type="protein sequence ID" value="QEA14192.1"/>
    <property type="molecule type" value="Genomic_DNA"/>
</dbReference>
<dbReference type="OrthoDB" id="9811176at2"/>
<dbReference type="SUPFAM" id="SSF52540">
    <property type="entry name" value="P-loop containing nucleoside triphosphate hydrolases"/>
    <property type="match status" value="1"/>
</dbReference>
<evidence type="ECO:0000313" key="2">
    <source>
        <dbReference type="EMBL" id="QEA14192.1"/>
    </source>
</evidence>
<dbReference type="RefSeq" id="WP_146913773.1">
    <property type="nucleotide sequence ID" value="NZ_CP042344.1"/>
</dbReference>
<dbReference type="KEGG" id="cof:FOZ74_14785"/>
<proteinExistence type="predicted"/>
<gene>
    <name evidence="2" type="primary">imuA</name>
    <name evidence="2" type="ORF">FOZ74_14785</name>
</gene>
<dbReference type="AlphaFoldDB" id="A0A5B8RZL0"/>
<dbReference type="InterPro" id="IPR047610">
    <property type="entry name" value="ImuA_translesion"/>
</dbReference>
<dbReference type="Gene3D" id="3.40.50.300">
    <property type="entry name" value="P-loop containing nucleotide triphosphate hydrolases"/>
    <property type="match status" value="1"/>
</dbReference>
<evidence type="ECO:0000256" key="1">
    <source>
        <dbReference type="SAM" id="MobiDB-lite"/>
    </source>
</evidence>
<protein>
    <submittedName>
        <fullName evidence="2">Translesion DNA synthesis-associated protein ImuA</fullName>
    </submittedName>
</protein>
<evidence type="ECO:0000313" key="3">
    <source>
        <dbReference type="Proteomes" id="UP000321199"/>
    </source>
</evidence>
<feature type="region of interest" description="Disordered" evidence="1">
    <location>
        <begin position="227"/>
        <end position="276"/>
    </location>
</feature>
<name>A0A5B8RZL0_9BURK</name>
<dbReference type="InterPro" id="IPR027417">
    <property type="entry name" value="P-loop_NTPase"/>
</dbReference>
<keyword evidence="3" id="KW-1185">Reference proteome</keyword>
<dbReference type="NCBIfam" id="NF033429">
    <property type="entry name" value="ImuA_translesion"/>
    <property type="match status" value="1"/>
</dbReference>
<dbReference type="Proteomes" id="UP000321199">
    <property type="component" value="Chromosome"/>
</dbReference>